<keyword evidence="2 5" id="KW-0645">Protease</keyword>
<feature type="active site" description="Charge relay system" evidence="5">
    <location>
        <position position="150"/>
    </location>
</feature>
<dbReference type="SUPFAM" id="SSF52743">
    <property type="entry name" value="Subtilisin-like"/>
    <property type="match status" value="1"/>
</dbReference>
<dbReference type="InterPro" id="IPR010259">
    <property type="entry name" value="S8pro/Inhibitor_I9"/>
</dbReference>
<dbReference type="EMBL" id="CP032157">
    <property type="protein sequence ID" value="AXY75317.1"/>
    <property type="molecule type" value="Genomic_DNA"/>
</dbReference>
<dbReference type="InterPro" id="IPR050131">
    <property type="entry name" value="Peptidase_S8_subtilisin-like"/>
</dbReference>
<dbReference type="InterPro" id="IPR037045">
    <property type="entry name" value="S8pro/Inhibitor_I9_sf"/>
</dbReference>
<evidence type="ECO:0000256" key="5">
    <source>
        <dbReference type="PROSITE-ProRule" id="PRU01240"/>
    </source>
</evidence>
<dbReference type="InterPro" id="IPR022398">
    <property type="entry name" value="Peptidase_S8_His-AS"/>
</dbReference>
<organism evidence="9 10">
    <name type="scientific">Paraflavitalea soli</name>
    <dbReference type="NCBI Taxonomy" id="2315862"/>
    <lineage>
        <taxon>Bacteria</taxon>
        <taxon>Pseudomonadati</taxon>
        <taxon>Bacteroidota</taxon>
        <taxon>Chitinophagia</taxon>
        <taxon>Chitinophagales</taxon>
        <taxon>Chitinophagaceae</taxon>
        <taxon>Paraflavitalea</taxon>
    </lineage>
</organism>
<dbReference type="Pfam" id="PF00082">
    <property type="entry name" value="Peptidase_S8"/>
    <property type="match status" value="1"/>
</dbReference>
<sequence length="380" mass="39462">MTVISCKKNDSPASTMQQDQEPACEPVQFTSTAIDGRYIVMLNEAGATGRLIQSADQARVATNVLRQKHRIADAQLDEVLSSIHTGFIARLTSKQADELKADDGVQLVERDRVITLGVGCFTVVKPSSAQWGVRRVGAGDGTGKRVWIIDTGVDPDHPDLNVDKTLSKSFITDETSITDNNGHGTHVAGIIGALNNNIGTLGVASGVSIIALKALNGEGSGNTSGLIRALNYVGQNAQAGEVVNMSLGTDTVSLALDNAVRTLAARGILFAIAAGNDRVKASLSSPARVNAANVFTVSAIDSLGRFASFSNFGNDVVDFAAPGVNIVSTYSQGRYARLSGTSMAAPHVAGILVLNGAHIIAKGTALNDPDGVPDPIAAAY</sequence>
<dbReference type="Gene3D" id="3.30.70.80">
    <property type="entry name" value="Peptidase S8 propeptide/proteinase inhibitor I9"/>
    <property type="match status" value="1"/>
</dbReference>
<dbReference type="SUPFAM" id="SSF54897">
    <property type="entry name" value="Protease propeptides/inhibitors"/>
    <property type="match status" value="1"/>
</dbReference>
<dbReference type="GO" id="GO:0005615">
    <property type="term" value="C:extracellular space"/>
    <property type="evidence" value="ECO:0007669"/>
    <property type="project" value="TreeGrafter"/>
</dbReference>
<dbReference type="PROSITE" id="PS00137">
    <property type="entry name" value="SUBTILASE_HIS"/>
    <property type="match status" value="1"/>
</dbReference>
<dbReference type="GO" id="GO:0004252">
    <property type="term" value="F:serine-type endopeptidase activity"/>
    <property type="evidence" value="ECO:0007669"/>
    <property type="project" value="UniProtKB-UniRule"/>
</dbReference>
<dbReference type="InterPro" id="IPR036852">
    <property type="entry name" value="Peptidase_S8/S53_dom_sf"/>
</dbReference>
<dbReference type="PROSITE" id="PS00138">
    <property type="entry name" value="SUBTILASE_SER"/>
    <property type="match status" value="1"/>
</dbReference>
<feature type="active site" description="Charge relay system" evidence="5">
    <location>
        <position position="342"/>
    </location>
</feature>
<dbReference type="KEGG" id="pseg:D3H65_15580"/>
<dbReference type="AlphaFoldDB" id="A0A3B7MNK6"/>
<keyword evidence="4 5" id="KW-0720">Serine protease</keyword>
<evidence type="ECO:0000256" key="4">
    <source>
        <dbReference type="ARBA" id="ARBA00022825"/>
    </source>
</evidence>
<gene>
    <name evidence="9" type="ORF">D3H65_15580</name>
</gene>
<evidence type="ECO:0000259" key="8">
    <source>
        <dbReference type="Pfam" id="PF05922"/>
    </source>
</evidence>
<keyword evidence="10" id="KW-1185">Reference proteome</keyword>
<evidence type="ECO:0000259" key="7">
    <source>
        <dbReference type="Pfam" id="PF00082"/>
    </source>
</evidence>
<evidence type="ECO:0000256" key="1">
    <source>
        <dbReference type="ARBA" id="ARBA00011073"/>
    </source>
</evidence>
<comment type="similarity">
    <text evidence="1 5 6">Belongs to the peptidase S8 family.</text>
</comment>
<dbReference type="PANTHER" id="PTHR43806:SF11">
    <property type="entry name" value="CEREVISIN-RELATED"/>
    <property type="match status" value="1"/>
</dbReference>
<accession>A0A3B7MNK6</accession>
<dbReference type="InterPro" id="IPR023827">
    <property type="entry name" value="Peptidase_S8_Asp-AS"/>
</dbReference>
<dbReference type="Pfam" id="PF05922">
    <property type="entry name" value="Inhibitor_I9"/>
    <property type="match status" value="1"/>
</dbReference>
<dbReference type="PROSITE" id="PS00136">
    <property type="entry name" value="SUBTILASE_ASP"/>
    <property type="match status" value="1"/>
</dbReference>
<feature type="active site" description="Charge relay system" evidence="5">
    <location>
        <position position="183"/>
    </location>
</feature>
<dbReference type="InterPro" id="IPR023828">
    <property type="entry name" value="Peptidase_S8_Ser-AS"/>
</dbReference>
<dbReference type="GO" id="GO:0006508">
    <property type="term" value="P:proteolysis"/>
    <property type="evidence" value="ECO:0007669"/>
    <property type="project" value="UniProtKB-KW"/>
</dbReference>
<dbReference type="PRINTS" id="PR00723">
    <property type="entry name" value="SUBTILISIN"/>
</dbReference>
<evidence type="ECO:0000313" key="9">
    <source>
        <dbReference type="EMBL" id="AXY75317.1"/>
    </source>
</evidence>
<dbReference type="Proteomes" id="UP000263900">
    <property type="component" value="Chromosome"/>
</dbReference>
<dbReference type="InterPro" id="IPR015500">
    <property type="entry name" value="Peptidase_S8_subtilisin-rel"/>
</dbReference>
<reference evidence="9 10" key="1">
    <citation type="submission" date="2018-09" db="EMBL/GenBank/DDBJ databases">
        <title>Genome sequencing of strain 6GH32-13.</title>
        <authorList>
            <person name="Weon H.-Y."/>
            <person name="Heo J."/>
            <person name="Kwon S.-W."/>
        </authorList>
    </citation>
    <scope>NUCLEOTIDE SEQUENCE [LARGE SCALE GENOMIC DNA]</scope>
    <source>
        <strain evidence="9 10">5GH32-13</strain>
    </source>
</reference>
<evidence type="ECO:0000256" key="3">
    <source>
        <dbReference type="ARBA" id="ARBA00022801"/>
    </source>
</evidence>
<proteinExistence type="inferred from homology"/>
<evidence type="ECO:0000256" key="6">
    <source>
        <dbReference type="RuleBase" id="RU003355"/>
    </source>
</evidence>
<protein>
    <submittedName>
        <fullName evidence="9">S8 family peptidase</fullName>
    </submittedName>
</protein>
<feature type="domain" description="Peptidase S8/S53" evidence="7">
    <location>
        <begin position="142"/>
        <end position="354"/>
    </location>
</feature>
<dbReference type="Gene3D" id="3.40.50.200">
    <property type="entry name" value="Peptidase S8/S53 domain"/>
    <property type="match status" value="1"/>
</dbReference>
<name>A0A3B7MNK6_9BACT</name>
<dbReference type="InterPro" id="IPR000209">
    <property type="entry name" value="Peptidase_S8/S53_dom"/>
</dbReference>
<evidence type="ECO:0000256" key="2">
    <source>
        <dbReference type="ARBA" id="ARBA00022670"/>
    </source>
</evidence>
<dbReference type="PANTHER" id="PTHR43806">
    <property type="entry name" value="PEPTIDASE S8"/>
    <property type="match status" value="1"/>
</dbReference>
<feature type="domain" description="Inhibitor I9" evidence="8">
    <location>
        <begin position="37"/>
        <end position="116"/>
    </location>
</feature>
<keyword evidence="3 5" id="KW-0378">Hydrolase</keyword>
<dbReference type="PROSITE" id="PS51892">
    <property type="entry name" value="SUBTILASE"/>
    <property type="match status" value="1"/>
</dbReference>
<evidence type="ECO:0000313" key="10">
    <source>
        <dbReference type="Proteomes" id="UP000263900"/>
    </source>
</evidence>
<dbReference type="OrthoDB" id="9813435at2"/>